<keyword evidence="1" id="KW-0472">Membrane</keyword>
<dbReference type="PATRIC" id="fig|1122985.7.peg.2069"/>
<keyword evidence="1" id="KW-1133">Transmembrane helix</keyword>
<dbReference type="eggNOG" id="COG4856">
    <property type="taxonomic scope" value="Bacteria"/>
</dbReference>
<dbReference type="HOGENOM" id="CLU_069602_0_0_10"/>
<accession>A0A069QQ12</accession>
<dbReference type="PANTHER" id="PTHR37804">
    <property type="entry name" value="CDAA REGULATORY PROTEIN CDAR"/>
    <property type="match status" value="1"/>
</dbReference>
<name>A0A069QQ12_HOYLO</name>
<dbReference type="RefSeq" id="WP_018967743.1">
    <property type="nucleotide sequence ID" value="NZ_KB899217.1"/>
</dbReference>
<dbReference type="Pfam" id="PF07949">
    <property type="entry name" value="YbbR"/>
    <property type="match status" value="1"/>
</dbReference>
<evidence type="ECO:0000256" key="1">
    <source>
        <dbReference type="SAM" id="Phobius"/>
    </source>
</evidence>
<dbReference type="Gene3D" id="2.170.120.40">
    <property type="entry name" value="YbbR-like domain"/>
    <property type="match status" value="1"/>
</dbReference>
<dbReference type="PANTHER" id="PTHR37804:SF1">
    <property type="entry name" value="CDAA REGULATORY PROTEIN CDAR"/>
    <property type="match status" value="1"/>
</dbReference>
<evidence type="ECO:0000313" key="3">
    <source>
        <dbReference type="Proteomes" id="UP000027442"/>
    </source>
</evidence>
<keyword evidence="3" id="KW-1185">Reference proteome</keyword>
<dbReference type="InterPro" id="IPR012505">
    <property type="entry name" value="YbbR"/>
</dbReference>
<dbReference type="AlphaFoldDB" id="A0A069QQ12"/>
<proteinExistence type="predicted"/>
<gene>
    <name evidence="2" type="ORF">HMPREF1991_01996</name>
</gene>
<dbReference type="EMBL" id="JNGW01000086">
    <property type="protein sequence ID" value="KDR51946.1"/>
    <property type="molecule type" value="Genomic_DNA"/>
</dbReference>
<reference evidence="2 3" key="1">
    <citation type="submission" date="2013-08" db="EMBL/GenBank/DDBJ databases">
        <authorList>
            <person name="Weinstock G."/>
            <person name="Sodergren E."/>
            <person name="Wylie T."/>
            <person name="Fulton L."/>
            <person name="Fulton R."/>
            <person name="Fronick C."/>
            <person name="O'Laughlin M."/>
            <person name="Godfrey J."/>
            <person name="Miner T."/>
            <person name="Herter B."/>
            <person name="Appelbaum E."/>
            <person name="Cordes M."/>
            <person name="Lek S."/>
            <person name="Wollam A."/>
            <person name="Pepin K.H."/>
            <person name="Palsikar V.B."/>
            <person name="Mitreva M."/>
            <person name="Wilson R.K."/>
        </authorList>
    </citation>
    <scope>NUCLEOTIDE SEQUENCE [LARGE SCALE GENOMIC DNA]</scope>
    <source>
        <strain evidence="2 3">ATCC 15930</strain>
    </source>
</reference>
<organism evidence="2 3">
    <name type="scientific">Hoylesella loescheii DSM 19665 = JCM 12249 = ATCC 15930</name>
    <dbReference type="NCBI Taxonomy" id="1122985"/>
    <lineage>
        <taxon>Bacteria</taxon>
        <taxon>Pseudomonadati</taxon>
        <taxon>Bacteroidota</taxon>
        <taxon>Bacteroidia</taxon>
        <taxon>Bacteroidales</taxon>
        <taxon>Prevotellaceae</taxon>
        <taxon>Hoylesella</taxon>
    </lineage>
</organism>
<evidence type="ECO:0008006" key="4">
    <source>
        <dbReference type="Google" id="ProtNLM"/>
    </source>
</evidence>
<dbReference type="Proteomes" id="UP000027442">
    <property type="component" value="Unassembled WGS sequence"/>
</dbReference>
<comment type="caution">
    <text evidence="2">The sequence shown here is derived from an EMBL/GenBank/DDBJ whole genome shotgun (WGS) entry which is preliminary data.</text>
</comment>
<evidence type="ECO:0000313" key="2">
    <source>
        <dbReference type="EMBL" id="KDR51946.1"/>
    </source>
</evidence>
<protein>
    <recommendedName>
        <fullName evidence="4">YbbR-like protein</fullName>
    </recommendedName>
</protein>
<sequence>MKPLRLLKIYSIVRSFVFSTVNKEFLIFLFFLGLSGGFWLLATLNETYEKDFIVPIHLTNLPKDVVITSNDDDVVRVTLRDKGFTIMGYLYTERLRPIVLNFANYANKSRGKGVIPAADIQKQLYTHLSGSTKIVAVKPDKLEFFFNYGESKRVPVRLLGNIQPGDQRYLANYKFIPEYVTVYAHNKELRNIKEVQTEELNIVNFSDTMVQTVALHRIEGVKIVPSTVRLALYPDVLTEESVEVPVSAENLPGDKVLRTFPSKVKVHFIVGVSRVRSIKADAFKVVVNYADLVNQPTDKCTLYLRKVPQGVRKARLEINQVDYLIEQK</sequence>
<keyword evidence="1" id="KW-0812">Transmembrane</keyword>
<feature type="transmembrane region" description="Helical" evidence="1">
    <location>
        <begin position="21"/>
        <end position="42"/>
    </location>
</feature>
<dbReference type="InterPro" id="IPR053154">
    <property type="entry name" value="c-di-AMP_regulator"/>
</dbReference>